<dbReference type="InterPro" id="IPR051419">
    <property type="entry name" value="Lys/N-term_MeTrsfase_sf"/>
</dbReference>
<reference evidence="6" key="1">
    <citation type="submission" date="2022-01" db="UniProtKB">
        <authorList>
            <consortium name="EnsemblMetazoa"/>
        </authorList>
    </citation>
    <scope>IDENTIFICATION</scope>
</reference>
<dbReference type="InterPro" id="IPR025714">
    <property type="entry name" value="Methyltranfer_dom"/>
</dbReference>
<comment type="similarity">
    <text evidence="1">Belongs to the methyltransferase superfamily.</text>
</comment>
<evidence type="ECO:0000256" key="1">
    <source>
        <dbReference type="ARBA" id="ARBA00008361"/>
    </source>
</evidence>
<dbReference type="GO" id="GO:0032259">
    <property type="term" value="P:methylation"/>
    <property type="evidence" value="ECO:0007669"/>
    <property type="project" value="UniProtKB-KW"/>
</dbReference>
<keyword evidence="2" id="KW-0489">Methyltransferase</keyword>
<organism evidence="6 7">
    <name type="scientific">Cimex lectularius</name>
    <name type="common">Bed bug</name>
    <name type="synonym">Acanthia lectularia</name>
    <dbReference type="NCBI Taxonomy" id="79782"/>
    <lineage>
        <taxon>Eukaryota</taxon>
        <taxon>Metazoa</taxon>
        <taxon>Ecdysozoa</taxon>
        <taxon>Arthropoda</taxon>
        <taxon>Hexapoda</taxon>
        <taxon>Insecta</taxon>
        <taxon>Pterygota</taxon>
        <taxon>Neoptera</taxon>
        <taxon>Paraneoptera</taxon>
        <taxon>Hemiptera</taxon>
        <taxon>Heteroptera</taxon>
        <taxon>Panheteroptera</taxon>
        <taxon>Cimicomorpha</taxon>
        <taxon>Cimicidae</taxon>
        <taxon>Cimex</taxon>
    </lineage>
</organism>
<dbReference type="RefSeq" id="XP_014253438.1">
    <property type="nucleotide sequence ID" value="XM_014397952.2"/>
</dbReference>
<dbReference type="FunFam" id="3.40.50.150:FF:000110">
    <property type="entry name" value="methyltransferase-like protein 13 isoform X1"/>
    <property type="match status" value="1"/>
</dbReference>
<evidence type="ECO:0000313" key="7">
    <source>
        <dbReference type="Proteomes" id="UP000494040"/>
    </source>
</evidence>
<keyword evidence="7" id="KW-1185">Reference proteome</keyword>
<name>A0A8I6S4W8_CIMLE</name>
<evidence type="ECO:0000256" key="2">
    <source>
        <dbReference type="ARBA" id="ARBA00022603"/>
    </source>
</evidence>
<dbReference type="EnsemblMetazoa" id="XM_014397952.2">
    <property type="protein sequence ID" value="XP_014253438.1"/>
    <property type="gene ID" value="LOC106668822"/>
</dbReference>
<dbReference type="PANTHER" id="PTHR12176">
    <property type="entry name" value="SAM-DEPENDENT METHYLTRANSFERASE SUPERFAMILY PROTEIN"/>
    <property type="match status" value="1"/>
</dbReference>
<evidence type="ECO:0000259" key="5">
    <source>
        <dbReference type="Pfam" id="PF13847"/>
    </source>
</evidence>
<dbReference type="OrthoDB" id="411785at2759"/>
<protein>
    <recommendedName>
        <fullName evidence="5">Methyltransferase domain-containing protein</fullName>
    </recommendedName>
</protein>
<proteinExistence type="inferred from homology"/>
<dbReference type="Proteomes" id="UP000494040">
    <property type="component" value="Unassembled WGS sequence"/>
</dbReference>
<dbReference type="Pfam" id="PF13847">
    <property type="entry name" value="Methyltransf_31"/>
    <property type="match status" value="1"/>
</dbReference>
<dbReference type="Pfam" id="PF01564">
    <property type="entry name" value="Spermine_synth"/>
    <property type="match status" value="1"/>
</dbReference>
<dbReference type="InterPro" id="IPR029063">
    <property type="entry name" value="SAM-dependent_MTases_sf"/>
</dbReference>
<sequence length="673" mass="76141">MSLLPKSSFEFSKAEYWEAFYKQRDKREFEWYGEYPELSTYLHKYMKTKEKVLVVGCGNSKLSADLYDVGYKTIHNIDISKTAIMHMKIANYLDRPNLVFEEMDALNMTFENENFNVVLDKGTLDALMPDENSTTYENITKYFDEVDRVLRFGGRYIIISLLQEHVLAFLLKHFIDKCWMIRVCRCYDVENKSAIEQGIKPLPVFMVVCTKFKKMPGSQSILELCPTPDSAARRVSCPEKIIDSVVESQQVAIVCAGLQRSTTSGREIVLEVGKGDDEIARYILHIVDRNVTEPNKNIKLSYGAFIVPLGREAEWVFGTPEGRQYLVSEAGVTRLAVITLNRGHEFTSMESIKAELAPIVADFAPSNYKKKIVFLSVGGDVGVRNEVFVGESPISGKYIVEETQVNNNTTVRRLYFMAAKNIIQSEAKIRKVKTRRGNERVLVDTCSLSCTHHSFMCVGACSAVEANSESQILVIGLGGGSLCSYLRRCFPRSCITAVELDPDMLEVATSYFGLKEDKQLIVYIKDGLQFIKEVAERGAKYDVLMFDVDNKTIQTGLSCPPASFVEMEVLQRVKKILNPQGVFILNLVCRDTTISADIYKRVQSVFGTVGSVKLDDDLNEIIYCYSKPKLDIKQCLEKGSEKFADIIQHKKLEKIDCIELEKMLNLLNLGKKK</sequence>
<dbReference type="GeneID" id="106668822"/>
<dbReference type="OMA" id="FEWYGAF"/>
<accession>A0A8I6S4W8</accession>
<dbReference type="AlphaFoldDB" id="A0A8I6S4W8"/>
<dbReference type="GO" id="GO:0008168">
    <property type="term" value="F:methyltransferase activity"/>
    <property type="evidence" value="ECO:0007669"/>
    <property type="project" value="UniProtKB-KW"/>
</dbReference>
<dbReference type="Gene3D" id="3.40.50.150">
    <property type="entry name" value="Vaccinia Virus protein VP39"/>
    <property type="match status" value="2"/>
</dbReference>
<keyword evidence="4" id="KW-0511">Multifunctional enzyme</keyword>
<dbReference type="PANTHER" id="PTHR12176:SF78">
    <property type="entry name" value="EEF1A LYSINE AND N-TERMINAL METHYLTRANSFERASE"/>
    <property type="match status" value="1"/>
</dbReference>
<feature type="domain" description="Methyltransferase" evidence="5">
    <location>
        <begin position="49"/>
        <end position="186"/>
    </location>
</feature>
<dbReference type="KEGG" id="clec:106668822"/>
<evidence type="ECO:0000313" key="6">
    <source>
        <dbReference type="EnsemblMetazoa" id="XP_014253438.1"/>
    </source>
</evidence>
<keyword evidence="3" id="KW-0808">Transferase</keyword>
<dbReference type="SUPFAM" id="SSF53335">
    <property type="entry name" value="S-adenosyl-L-methionine-dependent methyltransferases"/>
    <property type="match status" value="2"/>
</dbReference>
<evidence type="ECO:0000256" key="4">
    <source>
        <dbReference type="ARBA" id="ARBA00023268"/>
    </source>
</evidence>
<evidence type="ECO:0000256" key="3">
    <source>
        <dbReference type="ARBA" id="ARBA00022679"/>
    </source>
</evidence>
<dbReference type="CDD" id="cd02440">
    <property type="entry name" value="AdoMet_MTases"/>
    <property type="match status" value="2"/>
</dbReference>